<evidence type="ECO:0000313" key="6">
    <source>
        <dbReference type="Proteomes" id="UP000286931"/>
    </source>
</evidence>
<dbReference type="OrthoDB" id="9803828at2"/>
<dbReference type="GO" id="GO:0016787">
    <property type="term" value="F:hydrolase activity"/>
    <property type="evidence" value="ECO:0007669"/>
    <property type="project" value="UniProtKB-KW"/>
</dbReference>
<evidence type="ECO:0000313" key="5">
    <source>
        <dbReference type="EMBL" id="GCD93107.1"/>
    </source>
</evidence>
<keyword evidence="3" id="KW-1133">Transmembrane helix</keyword>
<feature type="transmembrane region" description="Helical" evidence="3">
    <location>
        <begin position="68"/>
        <end position="88"/>
    </location>
</feature>
<dbReference type="SUPFAM" id="SSF53474">
    <property type="entry name" value="alpha/beta-Hydrolases"/>
    <property type="match status" value="1"/>
</dbReference>
<feature type="region of interest" description="Disordered" evidence="2">
    <location>
        <begin position="386"/>
        <end position="413"/>
    </location>
</feature>
<evidence type="ECO:0000259" key="4">
    <source>
        <dbReference type="Pfam" id="PF20434"/>
    </source>
</evidence>
<evidence type="ECO:0000256" key="3">
    <source>
        <dbReference type="SAM" id="Phobius"/>
    </source>
</evidence>
<evidence type="ECO:0000256" key="2">
    <source>
        <dbReference type="SAM" id="MobiDB-lite"/>
    </source>
</evidence>
<feature type="transmembrane region" description="Helical" evidence="3">
    <location>
        <begin position="43"/>
        <end position="61"/>
    </location>
</feature>
<comment type="caution">
    <text evidence="5">The sequence shown here is derived from an EMBL/GenBank/DDBJ whole genome shotgun (WGS) entry which is preliminary data.</text>
</comment>
<dbReference type="InterPro" id="IPR049492">
    <property type="entry name" value="BD-FAE-like_dom"/>
</dbReference>
<keyword evidence="6" id="KW-1185">Reference proteome</keyword>
<feature type="compositionally biased region" description="Pro residues" evidence="2">
    <location>
        <begin position="397"/>
        <end position="413"/>
    </location>
</feature>
<protein>
    <submittedName>
        <fullName evidence="5">Esterase</fullName>
    </submittedName>
</protein>
<dbReference type="PANTHER" id="PTHR48081:SF33">
    <property type="entry name" value="KYNURENINE FORMAMIDASE"/>
    <property type="match status" value="1"/>
</dbReference>
<dbReference type="Proteomes" id="UP000286931">
    <property type="component" value="Unassembled WGS sequence"/>
</dbReference>
<organism evidence="5 6">
    <name type="scientific">Embleya hyalina</name>
    <dbReference type="NCBI Taxonomy" id="516124"/>
    <lineage>
        <taxon>Bacteria</taxon>
        <taxon>Bacillati</taxon>
        <taxon>Actinomycetota</taxon>
        <taxon>Actinomycetes</taxon>
        <taxon>Kitasatosporales</taxon>
        <taxon>Streptomycetaceae</taxon>
        <taxon>Embleya</taxon>
    </lineage>
</organism>
<dbReference type="EMBL" id="BIFH01000013">
    <property type="protein sequence ID" value="GCD93107.1"/>
    <property type="molecule type" value="Genomic_DNA"/>
</dbReference>
<reference evidence="5 6" key="1">
    <citation type="submission" date="2018-12" db="EMBL/GenBank/DDBJ databases">
        <title>Draft genome sequence of Embleya hyalina NBRC 13850T.</title>
        <authorList>
            <person name="Komaki H."/>
            <person name="Hosoyama A."/>
            <person name="Kimura A."/>
            <person name="Ichikawa N."/>
            <person name="Tamura T."/>
        </authorList>
    </citation>
    <scope>NUCLEOTIDE SEQUENCE [LARGE SCALE GENOMIC DNA]</scope>
    <source>
        <strain evidence="5 6">NBRC 13850</strain>
    </source>
</reference>
<keyword evidence="3" id="KW-0812">Transmembrane</keyword>
<dbReference type="Pfam" id="PF20434">
    <property type="entry name" value="BD-FAE"/>
    <property type="match status" value="1"/>
</dbReference>
<evidence type="ECO:0000256" key="1">
    <source>
        <dbReference type="ARBA" id="ARBA00022801"/>
    </source>
</evidence>
<gene>
    <name evidence="5" type="primary">lipM</name>
    <name evidence="5" type="ORF">EHYA_00750</name>
</gene>
<dbReference type="InterPro" id="IPR029058">
    <property type="entry name" value="AB_hydrolase_fold"/>
</dbReference>
<sequence>MPYGYLVPVVLVAVGTVFALRPAPWSHPLGRASYFFGLAANELPFAAFLWMLLLPTVSAFAQGDIDSAGAWAIVALAAVTTPGLAIIACRGLGERGRIEHAMEEGLGAEWRAAIDADLGKGLRRRLPLARVLILPIFRRRWDVRRVANLSYGDAGRRNRLDVYHHRSRPVGGPVLIHMHGGGYTGGHKNSQSLPLLYRLAGRGWVTISANYRLKPHVKHPDHMIDLKKTIAWARQYAHEYGADPTTLFIAGSSAGGHMASIAALTPNDPEFQPGFEDADTSVTGAVILNGFLGPYWDQGPESSPLGHAGPDAPPFFIAHGDLDPQVPVSDIRAIADELRRTSDNPVVYAELRGGNHAFDLYHSPRFEALVDAIEAFTAWVRSTRLAPPTHEGNGQAPPSPFTLPPSPDRTPAG</sequence>
<accession>A0A401YEW1</accession>
<dbReference type="RefSeq" id="WP_126635379.1">
    <property type="nucleotide sequence ID" value="NZ_BIFH01000013.1"/>
</dbReference>
<dbReference type="InterPro" id="IPR050300">
    <property type="entry name" value="GDXG_lipolytic_enzyme"/>
</dbReference>
<dbReference type="AlphaFoldDB" id="A0A401YEW1"/>
<dbReference type="PANTHER" id="PTHR48081">
    <property type="entry name" value="AB HYDROLASE SUPERFAMILY PROTEIN C4A8.06C"/>
    <property type="match status" value="1"/>
</dbReference>
<feature type="domain" description="BD-FAE-like" evidence="4">
    <location>
        <begin position="160"/>
        <end position="275"/>
    </location>
</feature>
<keyword evidence="1" id="KW-0378">Hydrolase</keyword>
<proteinExistence type="predicted"/>
<name>A0A401YEW1_9ACTN</name>
<keyword evidence="3" id="KW-0472">Membrane</keyword>
<dbReference type="Gene3D" id="3.40.50.1820">
    <property type="entry name" value="alpha/beta hydrolase"/>
    <property type="match status" value="1"/>
</dbReference>